<evidence type="ECO:0000313" key="9">
    <source>
        <dbReference type="Proteomes" id="UP000716291"/>
    </source>
</evidence>
<feature type="compositionally biased region" description="Basic and acidic residues" evidence="7">
    <location>
        <begin position="342"/>
        <end position="358"/>
    </location>
</feature>
<dbReference type="Proteomes" id="UP000716291">
    <property type="component" value="Unassembled WGS sequence"/>
</dbReference>
<feature type="region of interest" description="Disordered" evidence="7">
    <location>
        <begin position="658"/>
        <end position="713"/>
    </location>
</feature>
<dbReference type="AlphaFoldDB" id="A0A9P7BX40"/>
<feature type="compositionally biased region" description="Basic and acidic residues" evidence="7">
    <location>
        <begin position="426"/>
        <end position="532"/>
    </location>
</feature>
<evidence type="ECO:0000256" key="7">
    <source>
        <dbReference type="SAM" id="MobiDB-lite"/>
    </source>
</evidence>
<name>A0A9P7BX40_RHIOR</name>
<reference evidence="8" key="1">
    <citation type="journal article" date="2020" name="Microb. Genom.">
        <title>Genetic diversity of clinical and environmental Mucorales isolates obtained from an investigation of mucormycosis cases among solid organ transplant recipients.</title>
        <authorList>
            <person name="Nguyen M.H."/>
            <person name="Kaul D."/>
            <person name="Muto C."/>
            <person name="Cheng S.J."/>
            <person name="Richter R.A."/>
            <person name="Bruno V.M."/>
            <person name="Liu G."/>
            <person name="Beyhan S."/>
            <person name="Sundermann A.J."/>
            <person name="Mounaud S."/>
            <person name="Pasculle A.W."/>
            <person name="Nierman W.C."/>
            <person name="Driscoll E."/>
            <person name="Cumbie R."/>
            <person name="Clancy C.J."/>
            <person name="Dupont C.L."/>
        </authorList>
    </citation>
    <scope>NUCLEOTIDE SEQUENCE</scope>
    <source>
        <strain evidence="8">GL11</strain>
    </source>
</reference>
<dbReference type="EMBL" id="JAANQT010000103">
    <property type="protein sequence ID" value="KAG1314544.1"/>
    <property type="molecule type" value="Genomic_DNA"/>
</dbReference>
<evidence type="ECO:0000256" key="3">
    <source>
        <dbReference type="ARBA" id="ARBA00015112"/>
    </source>
</evidence>
<feature type="compositionally biased region" description="Acidic residues" evidence="7">
    <location>
        <begin position="200"/>
        <end position="243"/>
    </location>
</feature>
<feature type="compositionally biased region" description="Basic and acidic residues" evidence="7">
    <location>
        <begin position="403"/>
        <end position="416"/>
    </location>
</feature>
<accession>A0A9P7BX40</accession>
<organism evidence="8 9">
    <name type="scientific">Rhizopus oryzae</name>
    <name type="common">Mucormycosis agent</name>
    <name type="synonym">Rhizopus arrhizus var. delemar</name>
    <dbReference type="NCBI Taxonomy" id="64495"/>
    <lineage>
        <taxon>Eukaryota</taxon>
        <taxon>Fungi</taxon>
        <taxon>Fungi incertae sedis</taxon>
        <taxon>Mucoromycota</taxon>
        <taxon>Mucoromycotina</taxon>
        <taxon>Mucoromycetes</taxon>
        <taxon>Mucorales</taxon>
        <taxon>Mucorineae</taxon>
        <taxon>Rhizopodaceae</taxon>
        <taxon>Rhizopus</taxon>
    </lineage>
</organism>
<dbReference type="Pfam" id="PF13945">
    <property type="entry name" value="NST1"/>
    <property type="match status" value="1"/>
</dbReference>
<feature type="compositionally biased region" description="Polar residues" evidence="7">
    <location>
        <begin position="9"/>
        <end position="19"/>
    </location>
</feature>
<evidence type="ECO:0000313" key="8">
    <source>
        <dbReference type="EMBL" id="KAG1314544.1"/>
    </source>
</evidence>
<evidence type="ECO:0000256" key="2">
    <source>
        <dbReference type="ARBA" id="ARBA00007112"/>
    </source>
</evidence>
<proteinExistence type="inferred from homology"/>
<keyword evidence="9" id="KW-1185">Reference proteome</keyword>
<feature type="compositionally biased region" description="Basic residues" evidence="7">
    <location>
        <begin position="27"/>
        <end position="37"/>
    </location>
</feature>
<keyword evidence="6" id="KW-0175">Coiled coil</keyword>
<keyword evidence="5" id="KW-0963">Cytoplasm</keyword>
<feature type="compositionally biased region" description="Polar residues" evidence="7">
    <location>
        <begin position="658"/>
        <end position="668"/>
    </location>
</feature>
<comment type="similarity">
    <text evidence="2">Belongs to the NST1 family.</text>
</comment>
<gene>
    <name evidence="8" type="ORF">G6F64_001380</name>
</gene>
<feature type="region of interest" description="Disordered" evidence="7">
    <location>
        <begin position="200"/>
        <end position="247"/>
    </location>
</feature>
<dbReference type="InterPro" id="IPR025279">
    <property type="entry name" value="NST1"/>
</dbReference>
<evidence type="ECO:0000256" key="5">
    <source>
        <dbReference type="ARBA" id="ARBA00022490"/>
    </source>
</evidence>
<feature type="region of interest" description="Disordered" evidence="7">
    <location>
        <begin position="1"/>
        <end position="47"/>
    </location>
</feature>
<sequence>MTKSKKPSNKTVQIMNNSDCIAESSLKKKKKNKKRSKSSNNHTKTQANIIDTFMNHHVIRHGGNHANNNIKEKNKENDNFWSSPNNIEERQKIREFWLQLGEEERRSLVKMEREAVLRKMKEQQKHICNCSVCGKKRNAIEDELEVLYDAYYEELEQYANHQQQTRSTSSSAAAFSLLHSINYIRGDNIYQDAFNNTLDEDEDEDAEDNEEEEDEKDTDISNDEEEGEEDDEEENNGGFDDESSLTIRSSMSAYPKKKQFEELTHIEHIPSRLSSNSGHFNLESNLTAKGGILTMADDLLKNNGKNFLDMMERLAERRIQREDILLNQSSNYVQEEDDAYEKDEKEAIDTRTEEQRMEEGRRMFQIFAARMFEQRVLVAYREKVARERQQRLLEELEEEDRLREEREAKRQSERERKKDRKRQLKKQKEEQRLALEAKKKAEEEVTRKQKERKLEEERQKREKERLKKEEEHHRNEEERKRKVKEERERERKRKEKEGKECKEREDKERKDKEERERKAKEQKEKKEKFEEKESLKSVETIISVAKEVPKVNTKNEVSAPVSNNTSADFESRQQTLIEALVGSSSRLSSFVEPASNQPFLAQLPHLKSQQPFMPIPHHLEGTFTSFFSTLVDHPSPLSDSNPSVLGLLNSRSTSPSALFLSESPSTRRPITPIAPIGQPVHNGHQTSSMKTSRTIGSLPDDSILGSKQAEPERDPTGSFFSNFLFGEPTRYQNSTPMVSNEYDTRLMQDRRRPSSDGQGTDWKNGWTTSSLLYSNVYGKLFGDALSDRTAMTLERAKVAYQKLNEITQVKMSTEYHTLVQLHCMMNDLYLDSPIGLHELYKTLCSSFSNFQCFNHCQHGIVVLFDPNKLAATSSSPSHSSFLLCNEFVNIDI</sequence>
<evidence type="ECO:0000256" key="4">
    <source>
        <dbReference type="ARBA" id="ARBA00020733"/>
    </source>
</evidence>
<comment type="caution">
    <text evidence="8">The sequence shown here is derived from an EMBL/GenBank/DDBJ whole genome shotgun (WGS) entry which is preliminary data.</text>
</comment>
<feature type="compositionally biased region" description="Polar residues" evidence="7">
    <location>
        <begin position="683"/>
        <end position="695"/>
    </location>
</feature>
<feature type="region of interest" description="Disordered" evidence="7">
    <location>
        <begin position="403"/>
        <end position="532"/>
    </location>
</feature>
<protein>
    <recommendedName>
        <fullName evidence="4">Stress response protein NST1</fullName>
    </recommendedName>
    <alternativeName>
        <fullName evidence="3">Stress response protein nst1</fullName>
    </alternativeName>
</protein>
<evidence type="ECO:0000256" key="6">
    <source>
        <dbReference type="ARBA" id="ARBA00023054"/>
    </source>
</evidence>
<dbReference type="OrthoDB" id="21629at2759"/>
<comment type="subcellular location">
    <subcellularLocation>
        <location evidence="1">Cytoplasm</location>
    </subcellularLocation>
</comment>
<feature type="region of interest" description="Disordered" evidence="7">
    <location>
        <begin position="335"/>
        <end position="358"/>
    </location>
</feature>
<dbReference type="GO" id="GO:0005737">
    <property type="term" value="C:cytoplasm"/>
    <property type="evidence" value="ECO:0007669"/>
    <property type="project" value="UniProtKB-SubCell"/>
</dbReference>
<evidence type="ECO:0000256" key="1">
    <source>
        <dbReference type="ARBA" id="ARBA00004496"/>
    </source>
</evidence>